<dbReference type="SUPFAM" id="SSF46689">
    <property type="entry name" value="Homeodomain-like"/>
    <property type="match status" value="1"/>
</dbReference>
<dbReference type="InterPro" id="IPR050624">
    <property type="entry name" value="HTH-type_Tx_Regulator"/>
</dbReference>
<gene>
    <name evidence="4" type="ORF">VK70_23175</name>
</gene>
<sequence length="224" mass="26439">MKKQVKSQQEITRIKLLKKLISSVMKDGFQNLRMDDIAKNMDVSRGTMYKHFTSKQEVIEGVVSVFVDYIEELDDPNLNSDEESFGVWFQQLFEQSVSLVGKISDVFLKDLQLAYPDLYDRLKGALSKREQQTLKFYQYGKDKGIFNQINEKFILLQDDILLREILNVKYLLYNQISIQQVLYDYYQFKKVQLFKAEKVSIVDDSKIHPIIDHIVEKFNRTLQV</sequence>
<dbReference type="Gene3D" id="1.10.357.10">
    <property type="entry name" value="Tetracycline Repressor, domain 2"/>
    <property type="match status" value="1"/>
</dbReference>
<dbReference type="EMBL" id="CP011114">
    <property type="protein sequence ID" value="AKG37048.1"/>
    <property type="molecule type" value="Genomic_DNA"/>
</dbReference>
<dbReference type="HOGENOM" id="CLU_105399_0_0_9"/>
<dbReference type="PROSITE" id="PS50977">
    <property type="entry name" value="HTH_TETR_2"/>
    <property type="match status" value="1"/>
</dbReference>
<dbReference type="GO" id="GO:0003677">
    <property type="term" value="F:DNA binding"/>
    <property type="evidence" value="ECO:0007669"/>
    <property type="project" value="UniProtKB-UniRule"/>
</dbReference>
<accession>A0A0F7FDT6</accession>
<dbReference type="PANTHER" id="PTHR43479">
    <property type="entry name" value="ACREF/ENVCD OPERON REPRESSOR-RELATED"/>
    <property type="match status" value="1"/>
</dbReference>
<evidence type="ECO:0000256" key="2">
    <source>
        <dbReference type="PROSITE-ProRule" id="PRU00335"/>
    </source>
</evidence>
<dbReference type="RefSeq" id="WP_025699489.1">
    <property type="nucleotide sequence ID" value="NZ_ASQQ01000677.1"/>
</dbReference>
<reference evidence="4 5" key="2">
    <citation type="journal article" date="2016" name="Genome Announc.">
        <title>Genome Sequence of a Gram-Positive Diazotroph, Paenibacillus durus Type Strain ATCC 35681.</title>
        <authorList>
            <person name="Halim M.A."/>
            <person name="Rahman A.Y."/>
            <person name="Sim K.S."/>
            <person name="Yam H.C."/>
            <person name="Rahim A.A."/>
            <person name="Ghazali A.H."/>
            <person name="Najimudin N."/>
        </authorList>
    </citation>
    <scope>NUCLEOTIDE SEQUENCE [LARGE SCALE GENOMIC DNA]</scope>
    <source>
        <strain evidence="4 5">ATCC 35681</strain>
    </source>
</reference>
<feature type="domain" description="HTH tetR-type" evidence="3">
    <location>
        <begin position="10"/>
        <end position="70"/>
    </location>
</feature>
<keyword evidence="1 2" id="KW-0238">DNA-binding</keyword>
<dbReference type="AlphaFoldDB" id="A0A0F7FDT6"/>
<feature type="DNA-binding region" description="H-T-H motif" evidence="2">
    <location>
        <begin position="33"/>
        <end position="52"/>
    </location>
</feature>
<organism evidence="4 5">
    <name type="scientific">Paenibacillus durus ATCC 35681</name>
    <dbReference type="NCBI Taxonomy" id="1333534"/>
    <lineage>
        <taxon>Bacteria</taxon>
        <taxon>Bacillati</taxon>
        <taxon>Bacillota</taxon>
        <taxon>Bacilli</taxon>
        <taxon>Bacillales</taxon>
        <taxon>Paenibacillaceae</taxon>
        <taxon>Paenibacillus</taxon>
    </lineage>
</organism>
<dbReference type="Proteomes" id="UP000034189">
    <property type="component" value="Chromosome"/>
</dbReference>
<reference evidence="4 5" key="1">
    <citation type="submission" date="2015-03" db="EMBL/GenBank/DDBJ databases">
        <authorList>
            <person name="Abdul Halim M."/>
        </authorList>
    </citation>
    <scope>NUCLEOTIDE SEQUENCE [LARGE SCALE GENOMIC DNA]</scope>
    <source>
        <strain evidence="4 5">ATCC 35681</strain>
    </source>
</reference>
<evidence type="ECO:0000259" key="3">
    <source>
        <dbReference type="PROSITE" id="PS50977"/>
    </source>
</evidence>
<dbReference type="OrthoDB" id="881297at2"/>
<dbReference type="PATRIC" id="fig|1333534.5.peg.5057"/>
<evidence type="ECO:0000313" key="4">
    <source>
        <dbReference type="EMBL" id="AKG37048.1"/>
    </source>
</evidence>
<evidence type="ECO:0000313" key="5">
    <source>
        <dbReference type="Proteomes" id="UP000034189"/>
    </source>
</evidence>
<dbReference type="PANTHER" id="PTHR43479:SF11">
    <property type="entry name" value="ACREF_ENVCD OPERON REPRESSOR-RELATED"/>
    <property type="match status" value="1"/>
</dbReference>
<dbReference type="Pfam" id="PF00440">
    <property type="entry name" value="TetR_N"/>
    <property type="match status" value="1"/>
</dbReference>
<evidence type="ECO:0000256" key="1">
    <source>
        <dbReference type="ARBA" id="ARBA00023125"/>
    </source>
</evidence>
<protein>
    <submittedName>
        <fullName evidence="4">TetR family transcriptional regulator</fullName>
    </submittedName>
</protein>
<name>A0A0F7FDT6_PAEDU</name>
<dbReference type="InterPro" id="IPR009057">
    <property type="entry name" value="Homeodomain-like_sf"/>
</dbReference>
<dbReference type="InterPro" id="IPR001647">
    <property type="entry name" value="HTH_TetR"/>
</dbReference>
<proteinExistence type="predicted"/>